<evidence type="ECO:0000313" key="1">
    <source>
        <dbReference type="EMBL" id="RWR22824.1"/>
    </source>
</evidence>
<accession>A0A3S3LCY9</accession>
<dbReference type="Proteomes" id="UP000285970">
    <property type="component" value="Unassembled WGS sequence"/>
</dbReference>
<evidence type="ECO:0000313" key="2">
    <source>
        <dbReference type="Proteomes" id="UP000285970"/>
    </source>
</evidence>
<gene>
    <name evidence="1" type="ORF">D8Y23_01130</name>
</gene>
<organism evidence="1 2">
    <name type="scientific">Microbacterium enclense</name>
    <dbReference type="NCBI Taxonomy" id="993073"/>
    <lineage>
        <taxon>Bacteria</taxon>
        <taxon>Bacillati</taxon>
        <taxon>Actinomycetota</taxon>
        <taxon>Actinomycetes</taxon>
        <taxon>Micrococcales</taxon>
        <taxon>Microbacteriaceae</taxon>
        <taxon>Microbacterium</taxon>
    </lineage>
</organism>
<sequence>MALGVALLAASVAVIMVIAGPTSAVVVSSSISVSALVAASVVGEGRWARAYRRSVRAGFQSRCKVCGVKVPRGDAVCSPEHLEEYEARTAW</sequence>
<reference evidence="1 2" key="1">
    <citation type="journal article" date="2018" name="Front. Microbiol.">
        <title>Novel Insights Into Bacterial Dimethylsulfoniopropionate Catabolism in the East China Sea.</title>
        <authorList>
            <person name="Liu J."/>
            <person name="Liu J."/>
            <person name="Zhang S.H."/>
            <person name="Liang J."/>
            <person name="Lin H."/>
            <person name="Song D."/>
            <person name="Yang G.P."/>
            <person name="Todd J.D."/>
            <person name="Zhang X.H."/>
        </authorList>
    </citation>
    <scope>NUCLEOTIDE SEQUENCE [LARGE SCALE GENOMIC DNA]</scope>
    <source>
        <strain evidence="1 2">ZYFD042</strain>
    </source>
</reference>
<dbReference type="AlphaFoldDB" id="A0A3S3LCY9"/>
<comment type="caution">
    <text evidence="1">The sequence shown here is derived from an EMBL/GenBank/DDBJ whole genome shotgun (WGS) entry which is preliminary data.</text>
</comment>
<proteinExistence type="predicted"/>
<name>A0A3S3LCY9_9MICO</name>
<protein>
    <submittedName>
        <fullName evidence="1">Uncharacterized protein</fullName>
    </submittedName>
</protein>
<dbReference type="EMBL" id="RBZY01000003">
    <property type="protein sequence ID" value="RWR22824.1"/>
    <property type="molecule type" value="Genomic_DNA"/>
</dbReference>